<evidence type="ECO:0000313" key="2">
    <source>
        <dbReference type="Proteomes" id="UP000054248"/>
    </source>
</evidence>
<keyword evidence="2" id="KW-1185">Reference proteome</keyword>
<organism evidence="1 2">
    <name type="scientific">Tulasnella calospora MUT 4182</name>
    <dbReference type="NCBI Taxonomy" id="1051891"/>
    <lineage>
        <taxon>Eukaryota</taxon>
        <taxon>Fungi</taxon>
        <taxon>Dikarya</taxon>
        <taxon>Basidiomycota</taxon>
        <taxon>Agaricomycotina</taxon>
        <taxon>Agaricomycetes</taxon>
        <taxon>Cantharellales</taxon>
        <taxon>Tulasnellaceae</taxon>
        <taxon>Tulasnella</taxon>
    </lineage>
</organism>
<evidence type="ECO:0000313" key="1">
    <source>
        <dbReference type="EMBL" id="KIO19246.1"/>
    </source>
</evidence>
<dbReference type="EMBL" id="KN823232">
    <property type="protein sequence ID" value="KIO19246.1"/>
    <property type="molecule type" value="Genomic_DNA"/>
</dbReference>
<dbReference type="OrthoDB" id="3232576at2759"/>
<name>A0A0C3Q665_9AGAM</name>
<proteinExistence type="predicted"/>
<reference evidence="1 2" key="1">
    <citation type="submission" date="2014-04" db="EMBL/GenBank/DDBJ databases">
        <authorList>
            <consortium name="DOE Joint Genome Institute"/>
            <person name="Kuo A."/>
            <person name="Girlanda M."/>
            <person name="Perotto S."/>
            <person name="Kohler A."/>
            <person name="Nagy L.G."/>
            <person name="Floudas D."/>
            <person name="Copeland A."/>
            <person name="Barry K.W."/>
            <person name="Cichocki N."/>
            <person name="Veneault-Fourrey C."/>
            <person name="LaButti K."/>
            <person name="Lindquist E.A."/>
            <person name="Lipzen A."/>
            <person name="Lundell T."/>
            <person name="Morin E."/>
            <person name="Murat C."/>
            <person name="Sun H."/>
            <person name="Tunlid A."/>
            <person name="Henrissat B."/>
            <person name="Grigoriev I.V."/>
            <person name="Hibbett D.S."/>
            <person name="Martin F."/>
            <person name="Nordberg H.P."/>
            <person name="Cantor M.N."/>
            <person name="Hua S.X."/>
        </authorList>
    </citation>
    <scope>NUCLEOTIDE SEQUENCE [LARGE SCALE GENOMIC DNA]</scope>
    <source>
        <strain evidence="1 2">MUT 4182</strain>
    </source>
</reference>
<gene>
    <name evidence="1" type="ORF">M407DRAFT_31098</name>
</gene>
<dbReference type="HOGENOM" id="CLU_038506_0_0_1"/>
<dbReference type="Proteomes" id="UP000054248">
    <property type="component" value="Unassembled WGS sequence"/>
</dbReference>
<dbReference type="AlphaFoldDB" id="A0A0C3Q665"/>
<dbReference type="STRING" id="1051891.A0A0C3Q665"/>
<sequence length="519" mass="57882">MPSPATRNSYDSVDKISQLPNELLVTFLKLALPEVDIMVRFLASGVCWSYVARLYALRQVSTSWRDLVDGTPNLWSIVSSATPIDITAVCLSRSKTCPLLIHYGSDEAPEASKEQESFLQFSQLTIPHRHRWAIVWLNAAPDLVSDQLRGAMPLLHTVILHSRGWKATPGLNPGASPETSLGIDITSLHHVELYGELGGDGLTTEHILGVLRENPLLEVLEMDRLKVQILPDTMLTPISLLRLRTIIFRWCKGDFVNHILRQIQTSVDLIDEFLIAIHHWGTVAPIGFLTDALASWSPVLKKAHRTCNGSTFSADDLRTFFWKARGAEKAFHCFLFGLGAVTGAQWMMDVFGQMDEPGPGIGIEFRSRILRNAEAIRTFGSMDRITTFEAQADWNEESLQTLFQTLGNPITPGFPCLKTLKLKDWRWGMETIVEMLQARFPENGTGPTKLPKLTIELSSATPWWLLGDPPTQRQIIDFRTVIRMSSLNGVEQVRFGSAGGNVGMLGVVWSDELLGPTWG</sequence>
<reference evidence="2" key="2">
    <citation type="submission" date="2015-01" db="EMBL/GenBank/DDBJ databases">
        <title>Evolutionary Origins and Diversification of the Mycorrhizal Mutualists.</title>
        <authorList>
            <consortium name="DOE Joint Genome Institute"/>
            <consortium name="Mycorrhizal Genomics Consortium"/>
            <person name="Kohler A."/>
            <person name="Kuo A."/>
            <person name="Nagy L.G."/>
            <person name="Floudas D."/>
            <person name="Copeland A."/>
            <person name="Barry K.W."/>
            <person name="Cichocki N."/>
            <person name="Veneault-Fourrey C."/>
            <person name="LaButti K."/>
            <person name="Lindquist E.A."/>
            <person name="Lipzen A."/>
            <person name="Lundell T."/>
            <person name="Morin E."/>
            <person name="Murat C."/>
            <person name="Riley R."/>
            <person name="Ohm R."/>
            <person name="Sun H."/>
            <person name="Tunlid A."/>
            <person name="Henrissat B."/>
            <person name="Grigoriev I.V."/>
            <person name="Hibbett D.S."/>
            <person name="Martin F."/>
        </authorList>
    </citation>
    <scope>NUCLEOTIDE SEQUENCE [LARGE SCALE GENOMIC DNA]</scope>
    <source>
        <strain evidence="2">MUT 4182</strain>
    </source>
</reference>
<accession>A0A0C3Q665</accession>
<protein>
    <recommendedName>
        <fullName evidence="3">F-box domain-containing protein</fullName>
    </recommendedName>
</protein>
<evidence type="ECO:0008006" key="3">
    <source>
        <dbReference type="Google" id="ProtNLM"/>
    </source>
</evidence>